<accession>A0ABD3GS49</accession>
<dbReference type="EMBL" id="JBJQOH010000007">
    <property type="protein sequence ID" value="KAL3681788.1"/>
    <property type="molecule type" value="Genomic_DNA"/>
</dbReference>
<comment type="caution">
    <text evidence="1">The sequence shown here is derived from an EMBL/GenBank/DDBJ whole genome shotgun (WGS) entry which is preliminary data.</text>
</comment>
<dbReference type="AlphaFoldDB" id="A0ABD3GS49"/>
<name>A0ABD3GS49_9MARC</name>
<reference evidence="1 2" key="1">
    <citation type="submission" date="2024-09" db="EMBL/GenBank/DDBJ databases">
        <title>Chromosome-scale assembly of Riccia sorocarpa.</title>
        <authorList>
            <person name="Paukszto L."/>
        </authorList>
    </citation>
    <scope>NUCLEOTIDE SEQUENCE [LARGE SCALE GENOMIC DNA]</scope>
    <source>
        <strain evidence="1">LP-2024</strain>
        <tissue evidence="1">Aerial parts of the thallus</tissue>
    </source>
</reference>
<sequence>MFTKGCWAEAAVKDGEYIPLLSRDPRNSEAQANLVAHLYFSKSAMGARGNSAHVGYWAEIVELCYGFNLALKCETVFNLMVSHAGRLNELSLLLRIYVSNRFGDGVSATGLLTPKGLFNALVSNQVPVSDLSVYTSKRILYN</sequence>
<evidence type="ECO:0000313" key="2">
    <source>
        <dbReference type="Proteomes" id="UP001633002"/>
    </source>
</evidence>
<evidence type="ECO:0008006" key="3">
    <source>
        <dbReference type="Google" id="ProtNLM"/>
    </source>
</evidence>
<proteinExistence type="predicted"/>
<gene>
    <name evidence="1" type="ORF">R1sor_024744</name>
</gene>
<organism evidence="1 2">
    <name type="scientific">Riccia sorocarpa</name>
    <dbReference type="NCBI Taxonomy" id="122646"/>
    <lineage>
        <taxon>Eukaryota</taxon>
        <taxon>Viridiplantae</taxon>
        <taxon>Streptophyta</taxon>
        <taxon>Embryophyta</taxon>
        <taxon>Marchantiophyta</taxon>
        <taxon>Marchantiopsida</taxon>
        <taxon>Marchantiidae</taxon>
        <taxon>Marchantiales</taxon>
        <taxon>Ricciaceae</taxon>
        <taxon>Riccia</taxon>
    </lineage>
</organism>
<evidence type="ECO:0000313" key="1">
    <source>
        <dbReference type="EMBL" id="KAL3681788.1"/>
    </source>
</evidence>
<keyword evidence="2" id="KW-1185">Reference proteome</keyword>
<dbReference type="Proteomes" id="UP001633002">
    <property type="component" value="Unassembled WGS sequence"/>
</dbReference>
<protein>
    <recommendedName>
        <fullName evidence="3">Pentatricopeptide repeat-containing protein</fullName>
    </recommendedName>
</protein>